<accession>A0A2Z2MJ56</accession>
<dbReference type="PANTHER" id="PTHR43701">
    <property type="entry name" value="MEMBRANE TRANSPORTER PROTEIN MJ0441-RELATED"/>
    <property type="match status" value="1"/>
</dbReference>
<evidence type="ECO:0000313" key="7">
    <source>
        <dbReference type="Proteomes" id="UP000250272"/>
    </source>
</evidence>
<feature type="transmembrane region" description="Helical" evidence="5">
    <location>
        <begin position="103"/>
        <end position="120"/>
    </location>
</feature>
<gene>
    <name evidence="6" type="ORF">A3L01_09415</name>
</gene>
<dbReference type="GO" id="GO:0005886">
    <property type="term" value="C:plasma membrane"/>
    <property type="evidence" value="ECO:0007669"/>
    <property type="project" value="UniProtKB-SubCell"/>
</dbReference>
<dbReference type="InterPro" id="IPR051598">
    <property type="entry name" value="TSUP/Inactive_protease-like"/>
</dbReference>
<name>A0A2Z2MJ56_9EURY</name>
<dbReference type="Pfam" id="PF01925">
    <property type="entry name" value="TauE"/>
    <property type="match status" value="1"/>
</dbReference>
<feature type="transmembrane region" description="Helical" evidence="5">
    <location>
        <begin position="132"/>
        <end position="160"/>
    </location>
</feature>
<feature type="transmembrane region" description="Helical" evidence="5">
    <location>
        <begin position="228"/>
        <end position="245"/>
    </location>
</feature>
<evidence type="ECO:0000256" key="2">
    <source>
        <dbReference type="ARBA" id="ARBA00022692"/>
    </source>
</evidence>
<proteinExistence type="inferred from homology"/>
<comment type="similarity">
    <text evidence="5">Belongs to the 4-toluene sulfonate uptake permease (TSUP) (TC 2.A.102) family.</text>
</comment>
<evidence type="ECO:0000256" key="1">
    <source>
        <dbReference type="ARBA" id="ARBA00004141"/>
    </source>
</evidence>
<protein>
    <recommendedName>
        <fullName evidence="5">Probable membrane transporter protein</fullName>
    </recommendedName>
</protein>
<evidence type="ECO:0000256" key="3">
    <source>
        <dbReference type="ARBA" id="ARBA00022989"/>
    </source>
</evidence>
<feature type="transmembrane region" description="Helical" evidence="5">
    <location>
        <begin position="6"/>
        <end position="29"/>
    </location>
</feature>
<dbReference type="RefSeq" id="WP_088865566.1">
    <property type="nucleotide sequence ID" value="NZ_CP015101.1"/>
</dbReference>
<keyword evidence="5" id="KW-1003">Cell membrane</keyword>
<keyword evidence="4 5" id="KW-0472">Membrane</keyword>
<dbReference type="OrthoDB" id="28446at2157"/>
<keyword evidence="2 5" id="KW-0812">Transmembrane</keyword>
<evidence type="ECO:0000256" key="5">
    <source>
        <dbReference type="RuleBase" id="RU363041"/>
    </source>
</evidence>
<dbReference type="AlphaFoldDB" id="A0A2Z2MJ56"/>
<feature type="transmembrane region" description="Helical" evidence="5">
    <location>
        <begin position="172"/>
        <end position="193"/>
    </location>
</feature>
<feature type="transmembrane region" description="Helical" evidence="5">
    <location>
        <begin position="41"/>
        <end position="61"/>
    </location>
</feature>
<keyword evidence="3 5" id="KW-1133">Transmembrane helix</keyword>
<sequence>MEELIIFVGLGLLVGFLVGLTGVGGGALMTPSLIFFGVEPLIAVGTDLLYATVTRIFGVFFHHRRGKIRYDVSLRLFAGSLPAIALGGLILREINKEVLNDYLTLLLGLILVISAVLSLLKGELHVPIKPRWAYVYLLGFIVGLTVQFTSVGAGVIVSFTLMNVARLDPKEVVGVTIVYGLALSTFSFLNYAFLRTVDYHLTAALILGTLPGVYFGTHVNTMAEREKLKRAINIIILLIGVFTLLNR</sequence>
<evidence type="ECO:0000313" key="6">
    <source>
        <dbReference type="EMBL" id="ASJ05569.1"/>
    </source>
</evidence>
<organism evidence="6 7">
    <name type="scientific">Thermococcus barossii</name>
    <dbReference type="NCBI Taxonomy" id="54077"/>
    <lineage>
        <taxon>Archaea</taxon>
        <taxon>Methanobacteriati</taxon>
        <taxon>Methanobacteriota</taxon>
        <taxon>Thermococci</taxon>
        <taxon>Thermococcales</taxon>
        <taxon>Thermococcaceae</taxon>
        <taxon>Thermococcus</taxon>
    </lineage>
</organism>
<dbReference type="GeneID" id="33326995"/>
<feature type="transmembrane region" description="Helical" evidence="5">
    <location>
        <begin position="73"/>
        <end position="91"/>
    </location>
</feature>
<keyword evidence="7" id="KW-1185">Reference proteome</keyword>
<dbReference type="EMBL" id="CP015101">
    <property type="protein sequence ID" value="ASJ05569.1"/>
    <property type="molecule type" value="Genomic_DNA"/>
</dbReference>
<dbReference type="PANTHER" id="PTHR43701:SF2">
    <property type="entry name" value="MEMBRANE TRANSPORTER PROTEIN YJNA-RELATED"/>
    <property type="match status" value="1"/>
</dbReference>
<dbReference type="InterPro" id="IPR002781">
    <property type="entry name" value="TM_pro_TauE-like"/>
</dbReference>
<evidence type="ECO:0000256" key="4">
    <source>
        <dbReference type="ARBA" id="ARBA00023136"/>
    </source>
</evidence>
<feature type="transmembrane region" description="Helical" evidence="5">
    <location>
        <begin position="199"/>
        <end position="216"/>
    </location>
</feature>
<reference evidence="6 7" key="1">
    <citation type="submission" date="2016-04" db="EMBL/GenBank/DDBJ databases">
        <title>Complete genome sequence of Thermococcus barossii type strain SHCK-94.</title>
        <authorList>
            <person name="Oger P.M."/>
        </authorList>
    </citation>
    <scope>NUCLEOTIDE SEQUENCE [LARGE SCALE GENOMIC DNA]</scope>
    <source>
        <strain evidence="6 7">SHCK-94</strain>
    </source>
</reference>
<dbReference type="Proteomes" id="UP000250272">
    <property type="component" value="Chromosome"/>
</dbReference>
<comment type="subcellular location">
    <subcellularLocation>
        <location evidence="5">Cell membrane</location>
        <topology evidence="5">Multi-pass membrane protein</topology>
    </subcellularLocation>
    <subcellularLocation>
        <location evidence="1">Membrane</location>
        <topology evidence="1">Multi-pass membrane protein</topology>
    </subcellularLocation>
</comment>
<dbReference type="KEGG" id="tbs:A3L01_09415"/>